<feature type="region of interest" description="Disordered" evidence="1">
    <location>
        <begin position="1"/>
        <end position="23"/>
    </location>
</feature>
<keyword evidence="3" id="KW-1185">Reference proteome</keyword>
<evidence type="ECO:0000313" key="2">
    <source>
        <dbReference type="EMBL" id="EFX77390.1"/>
    </source>
</evidence>
<sequence length="128" mass="13955">MAKSRAREFGHASRLHGSGYKSTGLNHRVGHEVNTGQHIGIKDIASLTQVPFVTKIVAENITAGFKKSGIWSFNRNAIPSSQFTPSLVTDRPDPTQSTTTTEDIADEAFAGNFTNFNSIFSFNNIIVL</sequence>
<dbReference type="KEGG" id="dpx:DAPPUDRAFT_247759"/>
<dbReference type="HOGENOM" id="CLU_148886_0_0_1"/>
<evidence type="ECO:0000256" key="1">
    <source>
        <dbReference type="SAM" id="MobiDB-lite"/>
    </source>
</evidence>
<evidence type="ECO:0000313" key="3">
    <source>
        <dbReference type="Proteomes" id="UP000000305"/>
    </source>
</evidence>
<feature type="compositionally biased region" description="Basic and acidic residues" evidence="1">
    <location>
        <begin position="1"/>
        <end position="11"/>
    </location>
</feature>
<dbReference type="EMBL" id="GL732563">
    <property type="protein sequence ID" value="EFX77390.1"/>
    <property type="molecule type" value="Genomic_DNA"/>
</dbReference>
<protein>
    <submittedName>
        <fullName evidence="2">Uncharacterized protein</fullName>
    </submittedName>
</protein>
<reference evidence="2 3" key="1">
    <citation type="journal article" date="2011" name="Science">
        <title>The ecoresponsive genome of Daphnia pulex.</title>
        <authorList>
            <person name="Colbourne J.K."/>
            <person name="Pfrender M.E."/>
            <person name="Gilbert D."/>
            <person name="Thomas W.K."/>
            <person name="Tucker A."/>
            <person name="Oakley T.H."/>
            <person name="Tokishita S."/>
            <person name="Aerts A."/>
            <person name="Arnold G.J."/>
            <person name="Basu M.K."/>
            <person name="Bauer D.J."/>
            <person name="Caceres C.E."/>
            <person name="Carmel L."/>
            <person name="Casola C."/>
            <person name="Choi J.H."/>
            <person name="Detter J.C."/>
            <person name="Dong Q."/>
            <person name="Dusheyko S."/>
            <person name="Eads B.D."/>
            <person name="Frohlich T."/>
            <person name="Geiler-Samerotte K.A."/>
            <person name="Gerlach D."/>
            <person name="Hatcher P."/>
            <person name="Jogdeo S."/>
            <person name="Krijgsveld J."/>
            <person name="Kriventseva E.V."/>
            <person name="Kultz D."/>
            <person name="Laforsch C."/>
            <person name="Lindquist E."/>
            <person name="Lopez J."/>
            <person name="Manak J.R."/>
            <person name="Muller J."/>
            <person name="Pangilinan J."/>
            <person name="Patwardhan R.P."/>
            <person name="Pitluck S."/>
            <person name="Pritham E.J."/>
            <person name="Rechtsteiner A."/>
            <person name="Rho M."/>
            <person name="Rogozin I.B."/>
            <person name="Sakarya O."/>
            <person name="Salamov A."/>
            <person name="Schaack S."/>
            <person name="Shapiro H."/>
            <person name="Shiga Y."/>
            <person name="Skalitzky C."/>
            <person name="Smith Z."/>
            <person name="Souvorov A."/>
            <person name="Sung W."/>
            <person name="Tang Z."/>
            <person name="Tsuchiya D."/>
            <person name="Tu H."/>
            <person name="Vos H."/>
            <person name="Wang M."/>
            <person name="Wolf Y.I."/>
            <person name="Yamagata H."/>
            <person name="Yamada T."/>
            <person name="Ye Y."/>
            <person name="Shaw J.R."/>
            <person name="Andrews J."/>
            <person name="Crease T.J."/>
            <person name="Tang H."/>
            <person name="Lucas S.M."/>
            <person name="Robertson H.M."/>
            <person name="Bork P."/>
            <person name="Koonin E.V."/>
            <person name="Zdobnov E.M."/>
            <person name="Grigoriev I.V."/>
            <person name="Lynch M."/>
            <person name="Boore J.L."/>
        </authorList>
    </citation>
    <scope>NUCLEOTIDE SEQUENCE [LARGE SCALE GENOMIC DNA]</scope>
</reference>
<dbReference type="AlphaFoldDB" id="E9GTB4"/>
<name>E9GTB4_DAPPU</name>
<dbReference type="Proteomes" id="UP000000305">
    <property type="component" value="Unassembled WGS sequence"/>
</dbReference>
<organism evidence="2 3">
    <name type="scientific">Daphnia pulex</name>
    <name type="common">Water flea</name>
    <dbReference type="NCBI Taxonomy" id="6669"/>
    <lineage>
        <taxon>Eukaryota</taxon>
        <taxon>Metazoa</taxon>
        <taxon>Ecdysozoa</taxon>
        <taxon>Arthropoda</taxon>
        <taxon>Crustacea</taxon>
        <taxon>Branchiopoda</taxon>
        <taxon>Diplostraca</taxon>
        <taxon>Cladocera</taxon>
        <taxon>Anomopoda</taxon>
        <taxon>Daphniidae</taxon>
        <taxon>Daphnia</taxon>
    </lineage>
</organism>
<gene>
    <name evidence="2" type="ORF">DAPPUDRAFT_247759</name>
</gene>
<dbReference type="PhylomeDB" id="E9GTB4"/>
<proteinExistence type="predicted"/>
<dbReference type="OrthoDB" id="4327074at2759"/>
<accession>E9GTB4</accession>
<dbReference type="InParanoid" id="E9GTB4"/>